<dbReference type="EC" id="2.3.1.47" evidence="6"/>
<keyword evidence="9 13" id="KW-0663">Pyridoxal phosphate</keyword>
<evidence type="ECO:0000256" key="8">
    <source>
        <dbReference type="ARBA" id="ARBA00022756"/>
    </source>
</evidence>
<dbReference type="CDD" id="cd06454">
    <property type="entry name" value="KBL_like"/>
    <property type="match status" value="1"/>
</dbReference>
<dbReference type="Proteomes" id="UP001348817">
    <property type="component" value="Chromosome"/>
</dbReference>
<dbReference type="InterPro" id="IPR015422">
    <property type="entry name" value="PyrdxlP-dep_Trfase_small"/>
</dbReference>
<evidence type="ECO:0000313" key="16">
    <source>
        <dbReference type="Proteomes" id="UP001348817"/>
    </source>
</evidence>
<dbReference type="InterPro" id="IPR050087">
    <property type="entry name" value="AON_synthase_class-II"/>
</dbReference>
<gene>
    <name evidence="15" type="primary">bioF_1</name>
    <name evidence="15" type="ORF">FUAX_20250</name>
</gene>
<dbReference type="InterPro" id="IPR001917">
    <property type="entry name" value="Aminotrans_II_pyridoxalP_BS"/>
</dbReference>
<dbReference type="AlphaFoldDB" id="A0AAU9D106"/>
<comment type="subunit">
    <text evidence="5">Homodimer.</text>
</comment>
<dbReference type="GO" id="GO:0030170">
    <property type="term" value="F:pyridoxal phosphate binding"/>
    <property type="evidence" value="ECO:0007669"/>
    <property type="project" value="InterPro"/>
</dbReference>
<evidence type="ECO:0000256" key="2">
    <source>
        <dbReference type="ARBA" id="ARBA00004746"/>
    </source>
</evidence>
<comment type="cofactor">
    <cofactor evidence="1 13">
        <name>pyridoxal 5'-phosphate</name>
        <dbReference type="ChEBI" id="CHEBI:597326"/>
    </cofactor>
</comment>
<keyword evidence="7" id="KW-0808">Transferase</keyword>
<dbReference type="GO" id="GO:0009102">
    <property type="term" value="P:biotin biosynthetic process"/>
    <property type="evidence" value="ECO:0007669"/>
    <property type="project" value="UniProtKB-KW"/>
</dbReference>
<evidence type="ECO:0000313" key="15">
    <source>
        <dbReference type="EMBL" id="BDD09593.1"/>
    </source>
</evidence>
<dbReference type="KEGG" id="fax:FUAX_20250"/>
<evidence type="ECO:0000256" key="11">
    <source>
        <dbReference type="ARBA" id="ARBA00033381"/>
    </source>
</evidence>
<dbReference type="PANTHER" id="PTHR13693">
    <property type="entry name" value="CLASS II AMINOTRANSFERASE/8-AMINO-7-OXONONANOATE SYNTHASE"/>
    <property type="match status" value="1"/>
</dbReference>
<comment type="pathway">
    <text evidence="2">Cofactor biosynthesis; biotin biosynthesis.</text>
</comment>
<dbReference type="RefSeq" id="WP_338391189.1">
    <property type="nucleotide sequence ID" value="NZ_AP025314.1"/>
</dbReference>
<dbReference type="InterPro" id="IPR015421">
    <property type="entry name" value="PyrdxlP-dep_Trfase_major"/>
</dbReference>
<evidence type="ECO:0000256" key="10">
    <source>
        <dbReference type="ARBA" id="ARBA00032610"/>
    </source>
</evidence>
<evidence type="ECO:0000256" key="4">
    <source>
        <dbReference type="ARBA" id="ARBA00010008"/>
    </source>
</evidence>
<dbReference type="PANTHER" id="PTHR13693:SF100">
    <property type="entry name" value="8-AMINO-7-OXONONANOATE SYNTHASE"/>
    <property type="match status" value="1"/>
</dbReference>
<dbReference type="Pfam" id="PF00155">
    <property type="entry name" value="Aminotran_1_2"/>
    <property type="match status" value="1"/>
</dbReference>
<proteinExistence type="inferred from homology"/>
<evidence type="ECO:0000256" key="1">
    <source>
        <dbReference type="ARBA" id="ARBA00001933"/>
    </source>
</evidence>
<reference evidence="15 16" key="1">
    <citation type="submission" date="2021-12" db="EMBL/GenBank/DDBJ databases">
        <title>Genome sequencing of bacteria with rrn-lacking chromosome and rrn-plasmid.</title>
        <authorList>
            <person name="Anda M."/>
            <person name="Iwasaki W."/>
        </authorList>
    </citation>
    <scope>NUCLEOTIDE SEQUENCE [LARGE SCALE GENOMIC DNA]</scope>
    <source>
        <strain evidence="15 16">DSM 100852</strain>
    </source>
</reference>
<comment type="catalytic activity">
    <reaction evidence="12">
        <text>6-carboxyhexanoyl-[ACP] + L-alanine + H(+) = (8S)-8-amino-7-oxononanoate + holo-[ACP] + CO2</text>
        <dbReference type="Rhea" id="RHEA:42288"/>
        <dbReference type="Rhea" id="RHEA-COMP:9685"/>
        <dbReference type="Rhea" id="RHEA-COMP:9955"/>
        <dbReference type="ChEBI" id="CHEBI:15378"/>
        <dbReference type="ChEBI" id="CHEBI:16526"/>
        <dbReference type="ChEBI" id="CHEBI:57972"/>
        <dbReference type="ChEBI" id="CHEBI:64479"/>
        <dbReference type="ChEBI" id="CHEBI:78846"/>
        <dbReference type="ChEBI" id="CHEBI:149468"/>
        <dbReference type="EC" id="2.3.1.47"/>
    </reaction>
</comment>
<comment type="pathway">
    <text evidence="3">Lipid metabolism.</text>
</comment>
<organism evidence="15 16">
    <name type="scientific">Fulvitalea axinellae</name>
    <dbReference type="NCBI Taxonomy" id="1182444"/>
    <lineage>
        <taxon>Bacteria</taxon>
        <taxon>Pseudomonadati</taxon>
        <taxon>Bacteroidota</taxon>
        <taxon>Cytophagia</taxon>
        <taxon>Cytophagales</taxon>
        <taxon>Persicobacteraceae</taxon>
        <taxon>Fulvitalea</taxon>
    </lineage>
</organism>
<comment type="similarity">
    <text evidence="4">Belongs to the class-II pyridoxal-phosphate-dependent aminotransferase family. BioF subfamily.</text>
</comment>
<dbReference type="Gene3D" id="3.40.640.10">
    <property type="entry name" value="Type I PLP-dependent aspartate aminotransferase-like (Major domain)"/>
    <property type="match status" value="1"/>
</dbReference>
<dbReference type="Gene3D" id="3.90.1150.10">
    <property type="entry name" value="Aspartate Aminotransferase, domain 1"/>
    <property type="match status" value="1"/>
</dbReference>
<dbReference type="PROSITE" id="PS00599">
    <property type="entry name" value="AA_TRANSFER_CLASS_2"/>
    <property type="match status" value="1"/>
</dbReference>
<sequence>MPNFDDYRSELELLNNTGMMRSLRTLGRGENGLAFVEGTPLVNLCSNDYLSFAEDKNLHAEFYSQMSEANILDGYGLGSASSRLLSGNHPAYEEAERYIGKLYGKPCLLFNSGYHANIGILPALSKKGDLILSDKLNHASIIDGLRLSDANFVRYRHLDYAHLESILEKKRHLYKRVFIVTESIFSMDGDLADLKILAEIKERFDALLYVDEAHALGTRGKNGLGLAEEQNVLEKIDLLVGTFGKAVASAGAFVCCAPVLRDYLINKSRSLIFTTALPPVIPHWIRFVFQKCVEATERRSLLEKKSNRLREAVRNLGFPMPSESNIIPVILGESDKCVSIAEKAMEDELLVLPVRPPTVPKGTSRLRISVCAKTPDPALDKLIACIQNGS</sequence>
<protein>
    <recommendedName>
        <fullName evidence="6">8-amino-7-oxononanoate synthase</fullName>
        <ecNumber evidence="6">2.3.1.47</ecNumber>
    </recommendedName>
    <alternativeName>
        <fullName evidence="10">7-keto-8-amino-pelargonic acid synthase</fullName>
    </alternativeName>
    <alternativeName>
        <fullName evidence="11">8-amino-7-ketopelargonate synthase</fullName>
    </alternativeName>
</protein>
<evidence type="ECO:0000256" key="12">
    <source>
        <dbReference type="ARBA" id="ARBA00047715"/>
    </source>
</evidence>
<name>A0AAU9D106_9BACT</name>
<evidence type="ECO:0000256" key="5">
    <source>
        <dbReference type="ARBA" id="ARBA00011738"/>
    </source>
</evidence>
<dbReference type="InterPro" id="IPR004839">
    <property type="entry name" value="Aminotransferase_I/II_large"/>
</dbReference>
<evidence type="ECO:0000256" key="3">
    <source>
        <dbReference type="ARBA" id="ARBA00005189"/>
    </source>
</evidence>
<evidence type="ECO:0000256" key="13">
    <source>
        <dbReference type="RuleBase" id="RU003693"/>
    </source>
</evidence>
<feature type="domain" description="Aminotransferase class I/classII large" evidence="14">
    <location>
        <begin position="40"/>
        <end position="384"/>
    </location>
</feature>
<dbReference type="InterPro" id="IPR015424">
    <property type="entry name" value="PyrdxlP-dep_Trfase"/>
</dbReference>
<dbReference type="EMBL" id="AP025314">
    <property type="protein sequence ID" value="BDD09593.1"/>
    <property type="molecule type" value="Genomic_DNA"/>
</dbReference>
<evidence type="ECO:0000256" key="7">
    <source>
        <dbReference type="ARBA" id="ARBA00022679"/>
    </source>
</evidence>
<evidence type="ECO:0000259" key="14">
    <source>
        <dbReference type="Pfam" id="PF00155"/>
    </source>
</evidence>
<dbReference type="GO" id="GO:0008710">
    <property type="term" value="F:8-amino-7-oxononanoate synthase activity"/>
    <property type="evidence" value="ECO:0007669"/>
    <property type="project" value="UniProtKB-EC"/>
</dbReference>
<keyword evidence="16" id="KW-1185">Reference proteome</keyword>
<keyword evidence="8" id="KW-0093">Biotin biosynthesis</keyword>
<evidence type="ECO:0000256" key="6">
    <source>
        <dbReference type="ARBA" id="ARBA00013187"/>
    </source>
</evidence>
<dbReference type="SUPFAM" id="SSF53383">
    <property type="entry name" value="PLP-dependent transferases"/>
    <property type="match status" value="1"/>
</dbReference>
<accession>A0AAU9D106</accession>
<evidence type="ECO:0000256" key="9">
    <source>
        <dbReference type="ARBA" id="ARBA00022898"/>
    </source>
</evidence>